<dbReference type="InterPro" id="IPR016169">
    <property type="entry name" value="FAD-bd_PCMH_sub2"/>
</dbReference>
<dbReference type="OrthoDB" id="5332616at2759"/>
<keyword evidence="2" id="KW-0285">Flavoprotein</keyword>
<comment type="cofactor">
    <cofactor evidence="1">
        <name>FAD</name>
        <dbReference type="ChEBI" id="CHEBI:57692"/>
    </cofactor>
</comment>
<dbReference type="InterPro" id="IPR016166">
    <property type="entry name" value="FAD-bd_PCMH"/>
</dbReference>
<dbReference type="Gene3D" id="3.30.43.10">
    <property type="entry name" value="Uridine Diphospho-n-acetylenolpyruvylglucosamine Reductase, domain 2"/>
    <property type="match status" value="1"/>
</dbReference>
<dbReference type="GO" id="GO:0005739">
    <property type="term" value="C:mitochondrion"/>
    <property type="evidence" value="ECO:0007669"/>
    <property type="project" value="TreeGrafter"/>
</dbReference>
<name>A0A834LF99_RHOSS</name>
<keyword evidence="8" id="KW-1185">Reference proteome</keyword>
<reference evidence="7" key="1">
    <citation type="submission" date="2019-11" db="EMBL/GenBank/DDBJ databases">
        <authorList>
            <person name="Liu Y."/>
            <person name="Hou J."/>
            <person name="Li T.-Q."/>
            <person name="Guan C.-H."/>
            <person name="Wu X."/>
            <person name="Wu H.-Z."/>
            <person name="Ling F."/>
            <person name="Zhang R."/>
            <person name="Shi X.-G."/>
            <person name="Ren J.-P."/>
            <person name="Chen E.-F."/>
            <person name="Sun J.-M."/>
        </authorList>
    </citation>
    <scope>NUCLEOTIDE SEQUENCE</scope>
    <source>
        <strain evidence="7">Adult_tree_wgs_1</strain>
        <tissue evidence="7">Leaves</tissue>
    </source>
</reference>
<protein>
    <recommendedName>
        <fullName evidence="6">FAD-binding PCMH-type domain-containing protein</fullName>
    </recommendedName>
</protein>
<dbReference type="InterPro" id="IPR051264">
    <property type="entry name" value="FAD-oxidored/transferase_4"/>
</dbReference>
<dbReference type="SUPFAM" id="SSF56176">
    <property type="entry name" value="FAD-binding/transporter-associated domain-like"/>
    <property type="match status" value="2"/>
</dbReference>
<dbReference type="InterPro" id="IPR036318">
    <property type="entry name" value="FAD-bd_PCMH-like_sf"/>
</dbReference>
<dbReference type="Proteomes" id="UP000626092">
    <property type="component" value="Unassembled WGS sequence"/>
</dbReference>
<dbReference type="Gene3D" id="3.30.465.10">
    <property type="match status" value="1"/>
</dbReference>
<dbReference type="InterPro" id="IPR016167">
    <property type="entry name" value="FAD-bd_PCMH_sub1"/>
</dbReference>
<dbReference type="GO" id="GO:0071949">
    <property type="term" value="F:FAD binding"/>
    <property type="evidence" value="ECO:0007669"/>
    <property type="project" value="InterPro"/>
</dbReference>
<evidence type="ECO:0000256" key="1">
    <source>
        <dbReference type="ARBA" id="ARBA00001974"/>
    </source>
</evidence>
<dbReference type="InterPro" id="IPR006094">
    <property type="entry name" value="Oxid_FAD_bind_N"/>
</dbReference>
<evidence type="ECO:0000256" key="2">
    <source>
        <dbReference type="ARBA" id="ARBA00022630"/>
    </source>
</evidence>
<keyword evidence="5" id="KW-0812">Transmembrane</keyword>
<keyword evidence="5" id="KW-1133">Transmembrane helix</keyword>
<organism evidence="7 8">
    <name type="scientific">Rhododendron simsii</name>
    <name type="common">Sims's rhododendron</name>
    <dbReference type="NCBI Taxonomy" id="118357"/>
    <lineage>
        <taxon>Eukaryota</taxon>
        <taxon>Viridiplantae</taxon>
        <taxon>Streptophyta</taxon>
        <taxon>Embryophyta</taxon>
        <taxon>Tracheophyta</taxon>
        <taxon>Spermatophyta</taxon>
        <taxon>Magnoliopsida</taxon>
        <taxon>eudicotyledons</taxon>
        <taxon>Gunneridae</taxon>
        <taxon>Pentapetalae</taxon>
        <taxon>asterids</taxon>
        <taxon>Ericales</taxon>
        <taxon>Ericaceae</taxon>
        <taxon>Ericoideae</taxon>
        <taxon>Rhodoreae</taxon>
        <taxon>Rhododendron</taxon>
    </lineage>
</organism>
<evidence type="ECO:0000259" key="6">
    <source>
        <dbReference type="PROSITE" id="PS51387"/>
    </source>
</evidence>
<accession>A0A834LF99</accession>
<keyword evidence="4" id="KW-0560">Oxidoreductase</keyword>
<feature type="transmembrane region" description="Helical" evidence="5">
    <location>
        <begin position="172"/>
        <end position="194"/>
    </location>
</feature>
<dbReference type="PANTHER" id="PTHR43716:SF1">
    <property type="entry name" value="D-2-HYDROXYGLUTARATE DEHYDROGENASE, MITOCHONDRIAL"/>
    <property type="match status" value="1"/>
</dbReference>
<dbReference type="Gene3D" id="3.30.70.2190">
    <property type="match status" value="1"/>
</dbReference>
<comment type="caution">
    <text evidence="7">The sequence shown here is derived from an EMBL/GenBank/DDBJ whole genome shotgun (WGS) entry which is preliminary data.</text>
</comment>
<evidence type="ECO:0000313" key="7">
    <source>
        <dbReference type="EMBL" id="KAF7132618.1"/>
    </source>
</evidence>
<evidence type="ECO:0000256" key="3">
    <source>
        <dbReference type="ARBA" id="ARBA00022827"/>
    </source>
</evidence>
<sequence>MDTENEGFSFIFAFNYRDIMSLFVGLQRTQFSGYTFVVIFLCFGLQFSGFRCQFGRTSRPLETFLPDPKRNLLSAVHPLREYVGRDLTSASNFSGHTHRIPCRFFGSAPIFMQRNPMFSTINADDITKFKEILGEKKVVQDEEALLAANTDWMRKYKGSSNLLLQPRTTEEVYIFLSYEIIAACFTICCIRISFPLLERLFDKVEELSSEMTTRAKVIFGNEATVPSLDFGCFVSIRFVMPLNLGAKGSCQAGGNVSTNAGGLHFVRYGSLHGNVLGLEAVLANGTVIDMLGTLCKDNTGYDLKHLFIGSEGSLGIISKVFILTPPKLSSVNLAFFACKDYVSCQNLLPEAKRKLGNILSAFEFLDSYSMDLVSFLRKSSHVLLHCLFTLRVLCMEHVLNHLEGVRNHLPPSMHNFYALIETTESDQSYDK</sequence>
<dbReference type="Pfam" id="PF01565">
    <property type="entry name" value="FAD_binding_4"/>
    <property type="match status" value="1"/>
</dbReference>
<evidence type="ECO:0000256" key="4">
    <source>
        <dbReference type="ARBA" id="ARBA00023002"/>
    </source>
</evidence>
<keyword evidence="3" id="KW-0274">FAD</keyword>
<gene>
    <name evidence="7" type="ORF">RHSIM_Rhsim09G0214800</name>
</gene>
<dbReference type="PANTHER" id="PTHR43716">
    <property type="entry name" value="D-2-HYDROXYGLUTARATE DEHYDROGENASE, MITOCHONDRIAL"/>
    <property type="match status" value="1"/>
</dbReference>
<evidence type="ECO:0000313" key="8">
    <source>
        <dbReference type="Proteomes" id="UP000626092"/>
    </source>
</evidence>
<feature type="domain" description="FAD-binding PCMH-type" evidence="6">
    <location>
        <begin position="156"/>
        <end position="327"/>
    </location>
</feature>
<dbReference type="AlphaFoldDB" id="A0A834LF99"/>
<dbReference type="EMBL" id="WJXA01000009">
    <property type="protein sequence ID" value="KAF7132618.1"/>
    <property type="molecule type" value="Genomic_DNA"/>
</dbReference>
<dbReference type="InterPro" id="IPR016164">
    <property type="entry name" value="FAD-linked_Oxase-like_C"/>
</dbReference>
<evidence type="ECO:0000256" key="5">
    <source>
        <dbReference type="SAM" id="Phobius"/>
    </source>
</evidence>
<keyword evidence="5" id="KW-0472">Membrane</keyword>
<dbReference type="GO" id="GO:0016491">
    <property type="term" value="F:oxidoreductase activity"/>
    <property type="evidence" value="ECO:0007669"/>
    <property type="project" value="UniProtKB-KW"/>
</dbReference>
<dbReference type="SUPFAM" id="SSF55103">
    <property type="entry name" value="FAD-linked oxidases, C-terminal domain"/>
    <property type="match status" value="1"/>
</dbReference>
<proteinExistence type="predicted"/>
<dbReference type="PROSITE" id="PS51387">
    <property type="entry name" value="FAD_PCMH"/>
    <property type="match status" value="1"/>
</dbReference>
<feature type="transmembrane region" description="Helical" evidence="5">
    <location>
        <begin position="31"/>
        <end position="50"/>
    </location>
</feature>